<dbReference type="Proteomes" id="UP000829685">
    <property type="component" value="Unassembled WGS sequence"/>
</dbReference>
<feature type="region of interest" description="Disordered" evidence="1">
    <location>
        <begin position="1"/>
        <end position="21"/>
    </location>
</feature>
<evidence type="ECO:0000313" key="2">
    <source>
        <dbReference type="EMBL" id="KAI1856374.1"/>
    </source>
</evidence>
<dbReference type="EMBL" id="JAFIMR010000044">
    <property type="protein sequence ID" value="KAI1856374.1"/>
    <property type="molecule type" value="Genomic_DNA"/>
</dbReference>
<dbReference type="AlphaFoldDB" id="A0A9P9WBL0"/>
<organism evidence="2 3">
    <name type="scientific">Neoarthrinium moseri</name>
    <dbReference type="NCBI Taxonomy" id="1658444"/>
    <lineage>
        <taxon>Eukaryota</taxon>
        <taxon>Fungi</taxon>
        <taxon>Dikarya</taxon>
        <taxon>Ascomycota</taxon>
        <taxon>Pezizomycotina</taxon>
        <taxon>Sordariomycetes</taxon>
        <taxon>Xylariomycetidae</taxon>
        <taxon>Amphisphaeriales</taxon>
        <taxon>Apiosporaceae</taxon>
        <taxon>Neoarthrinium</taxon>
    </lineage>
</organism>
<feature type="region of interest" description="Disordered" evidence="1">
    <location>
        <begin position="91"/>
        <end position="110"/>
    </location>
</feature>
<comment type="caution">
    <text evidence="2">The sequence shown here is derived from an EMBL/GenBank/DDBJ whole genome shotgun (WGS) entry which is preliminary data.</text>
</comment>
<evidence type="ECO:0000313" key="3">
    <source>
        <dbReference type="Proteomes" id="UP000829685"/>
    </source>
</evidence>
<protein>
    <submittedName>
        <fullName evidence="2">Uncharacterized protein</fullName>
    </submittedName>
</protein>
<feature type="region of interest" description="Disordered" evidence="1">
    <location>
        <begin position="128"/>
        <end position="147"/>
    </location>
</feature>
<gene>
    <name evidence="2" type="ORF">JX265_011621</name>
</gene>
<evidence type="ECO:0000256" key="1">
    <source>
        <dbReference type="SAM" id="MobiDB-lite"/>
    </source>
</evidence>
<accession>A0A9P9WBL0</accession>
<reference evidence="2" key="1">
    <citation type="submission" date="2021-03" db="EMBL/GenBank/DDBJ databases">
        <title>Revisited historic fungal species revealed as producer of novel bioactive compounds through whole genome sequencing and comparative genomics.</title>
        <authorList>
            <person name="Vignolle G.A."/>
            <person name="Hochenegger N."/>
            <person name="Mach R.L."/>
            <person name="Mach-Aigner A.R."/>
            <person name="Javad Rahimi M."/>
            <person name="Salim K.A."/>
            <person name="Chan C.M."/>
            <person name="Lim L.B.L."/>
            <person name="Cai F."/>
            <person name="Druzhinina I.S."/>
            <person name="U'Ren J.M."/>
            <person name="Derntl C."/>
        </authorList>
    </citation>
    <scope>NUCLEOTIDE SEQUENCE</scope>
    <source>
        <strain evidence="2">TUCIM 5799</strain>
    </source>
</reference>
<feature type="region of interest" description="Disordered" evidence="1">
    <location>
        <begin position="57"/>
        <end position="82"/>
    </location>
</feature>
<proteinExistence type="predicted"/>
<name>A0A9P9WBL0_9PEZI</name>
<sequence>MFKSTQFTRPTQFEEYSSDKTNSAQVAIYNEDDLSHLLYIERSKATTHGDHVIINEVEHDEPETPFESPLDTGIHTPASDDNESAILSDCETESDLEIPPSPSRLRGGTMSISDDDFEFPIFLGRQEEEELPSATPAPAPLRPALRRSNPPAQVLVNTAGSECKHVQIVPPEHHVAAIEGPLMAWWPEPVEGMEYQWVQRPSKPTIPMEQHVSHVDGPLMSWWPAPIEMMEYEWNERFYE</sequence>
<keyword evidence="3" id="KW-1185">Reference proteome</keyword>